<sequence>MYLQIKETIKDRILHGVYPLYTTIPSEPQLEEEFSVSKITIRNAIKELVTEGYLETASGRGTKVIANTPSPRLAKGKRFTEWLVDEGHKLEKRIISIAPCKVDPSSFLFGSLGSTCLQVKRLYLLDEAPYIYFIHYIKVDEQTLLNVPQTITSLYRFMDEAGIHLEAFKDEFSVAIPPEEVSAMLELSDQSPLLKRIRWSTDEKAQLVEYSEGYYMTDKQHYVVTYNDL</sequence>
<keyword evidence="3" id="KW-0804">Transcription</keyword>
<dbReference type="Gene3D" id="1.10.10.10">
    <property type="entry name" value="Winged helix-like DNA-binding domain superfamily/Winged helix DNA-binding domain"/>
    <property type="match status" value="1"/>
</dbReference>
<keyword evidence="2" id="KW-0238">DNA-binding</keyword>
<dbReference type="PROSITE" id="PS50949">
    <property type="entry name" value="HTH_GNTR"/>
    <property type="match status" value="1"/>
</dbReference>
<keyword evidence="1" id="KW-0805">Transcription regulation</keyword>
<dbReference type="GO" id="GO:0003677">
    <property type="term" value="F:DNA binding"/>
    <property type="evidence" value="ECO:0007669"/>
    <property type="project" value="UniProtKB-KW"/>
</dbReference>
<protein>
    <submittedName>
        <fullName evidence="5">GntR family transcriptional regulator</fullName>
    </submittedName>
</protein>
<evidence type="ECO:0000313" key="5">
    <source>
        <dbReference type="EMBL" id="TDQ40822.1"/>
    </source>
</evidence>
<dbReference type="AlphaFoldDB" id="A0A4R6U5J8"/>
<dbReference type="GO" id="GO:0003700">
    <property type="term" value="F:DNA-binding transcription factor activity"/>
    <property type="evidence" value="ECO:0007669"/>
    <property type="project" value="InterPro"/>
</dbReference>
<dbReference type="SUPFAM" id="SSF64288">
    <property type="entry name" value="Chorismate lyase-like"/>
    <property type="match status" value="1"/>
</dbReference>
<dbReference type="PANTHER" id="PTHR44846:SF1">
    <property type="entry name" value="MANNOSYL-D-GLYCERATE TRANSPORT_METABOLISM SYSTEM REPRESSOR MNGR-RELATED"/>
    <property type="match status" value="1"/>
</dbReference>
<dbReference type="InterPro" id="IPR036388">
    <property type="entry name" value="WH-like_DNA-bd_sf"/>
</dbReference>
<reference evidence="5 6" key="1">
    <citation type="submission" date="2019-03" db="EMBL/GenBank/DDBJ databases">
        <title>Genomic Encyclopedia of Type Strains, Phase IV (KMG-IV): sequencing the most valuable type-strain genomes for metagenomic binning, comparative biology and taxonomic classification.</title>
        <authorList>
            <person name="Goeker M."/>
        </authorList>
    </citation>
    <scope>NUCLEOTIDE SEQUENCE [LARGE SCALE GENOMIC DNA]</scope>
    <source>
        <strain evidence="5 6">DSM 28697</strain>
    </source>
</reference>
<dbReference type="InterPro" id="IPR000524">
    <property type="entry name" value="Tscrpt_reg_HTH_GntR"/>
</dbReference>
<dbReference type="InterPro" id="IPR028978">
    <property type="entry name" value="Chorismate_lyase_/UTRA_dom_sf"/>
</dbReference>
<dbReference type="SMART" id="SM00345">
    <property type="entry name" value="HTH_GNTR"/>
    <property type="match status" value="1"/>
</dbReference>
<keyword evidence="6" id="KW-1185">Reference proteome</keyword>
<evidence type="ECO:0000313" key="6">
    <source>
        <dbReference type="Proteomes" id="UP000295632"/>
    </source>
</evidence>
<dbReference type="Gene3D" id="3.40.1410.10">
    <property type="entry name" value="Chorismate lyase-like"/>
    <property type="match status" value="1"/>
</dbReference>
<dbReference type="SMART" id="SM00866">
    <property type="entry name" value="UTRA"/>
    <property type="match status" value="1"/>
</dbReference>
<dbReference type="PANTHER" id="PTHR44846">
    <property type="entry name" value="MANNOSYL-D-GLYCERATE TRANSPORT/METABOLISM SYSTEM REPRESSOR MNGR-RELATED"/>
    <property type="match status" value="1"/>
</dbReference>
<proteinExistence type="predicted"/>
<evidence type="ECO:0000256" key="3">
    <source>
        <dbReference type="ARBA" id="ARBA00023163"/>
    </source>
</evidence>
<dbReference type="SUPFAM" id="SSF46785">
    <property type="entry name" value="Winged helix' DNA-binding domain"/>
    <property type="match status" value="1"/>
</dbReference>
<dbReference type="GO" id="GO:0045892">
    <property type="term" value="P:negative regulation of DNA-templated transcription"/>
    <property type="evidence" value="ECO:0007669"/>
    <property type="project" value="TreeGrafter"/>
</dbReference>
<dbReference type="CDD" id="cd07377">
    <property type="entry name" value="WHTH_GntR"/>
    <property type="match status" value="1"/>
</dbReference>
<gene>
    <name evidence="5" type="ORF">EV213_105168</name>
</gene>
<dbReference type="Pfam" id="PF07702">
    <property type="entry name" value="UTRA"/>
    <property type="match status" value="1"/>
</dbReference>
<evidence type="ECO:0000259" key="4">
    <source>
        <dbReference type="PROSITE" id="PS50949"/>
    </source>
</evidence>
<organism evidence="5 6">
    <name type="scientific">Aureibacillus halotolerans</name>
    <dbReference type="NCBI Taxonomy" id="1508390"/>
    <lineage>
        <taxon>Bacteria</taxon>
        <taxon>Bacillati</taxon>
        <taxon>Bacillota</taxon>
        <taxon>Bacilli</taxon>
        <taxon>Bacillales</taxon>
        <taxon>Bacillaceae</taxon>
        <taxon>Aureibacillus</taxon>
    </lineage>
</organism>
<dbReference type="Proteomes" id="UP000295632">
    <property type="component" value="Unassembled WGS sequence"/>
</dbReference>
<evidence type="ECO:0000256" key="2">
    <source>
        <dbReference type="ARBA" id="ARBA00023125"/>
    </source>
</evidence>
<evidence type="ECO:0000256" key="1">
    <source>
        <dbReference type="ARBA" id="ARBA00023015"/>
    </source>
</evidence>
<dbReference type="InterPro" id="IPR050679">
    <property type="entry name" value="Bact_HTH_transcr_reg"/>
</dbReference>
<comment type="caution">
    <text evidence="5">The sequence shown here is derived from an EMBL/GenBank/DDBJ whole genome shotgun (WGS) entry which is preliminary data.</text>
</comment>
<dbReference type="InterPro" id="IPR011663">
    <property type="entry name" value="UTRA"/>
</dbReference>
<feature type="domain" description="HTH gntR-type" evidence="4">
    <location>
        <begin position="1"/>
        <end position="67"/>
    </location>
</feature>
<dbReference type="PRINTS" id="PR00035">
    <property type="entry name" value="HTHGNTR"/>
</dbReference>
<dbReference type="InterPro" id="IPR036390">
    <property type="entry name" value="WH_DNA-bd_sf"/>
</dbReference>
<dbReference type="Pfam" id="PF00392">
    <property type="entry name" value="GntR"/>
    <property type="match status" value="1"/>
</dbReference>
<dbReference type="EMBL" id="SNYJ01000005">
    <property type="protein sequence ID" value="TDQ40822.1"/>
    <property type="molecule type" value="Genomic_DNA"/>
</dbReference>
<accession>A0A4R6U5J8</accession>
<name>A0A4R6U5J8_9BACI</name>